<dbReference type="InterPro" id="IPR008775">
    <property type="entry name" value="Phytyl_CoA_dOase-like"/>
</dbReference>
<dbReference type="EMBL" id="JANIEX010001807">
    <property type="protein sequence ID" value="KAJ3554278.1"/>
    <property type="molecule type" value="Genomic_DNA"/>
</dbReference>
<gene>
    <name evidence="5" type="ORF">NP233_g12453</name>
</gene>
<dbReference type="PANTHER" id="PTHR20883">
    <property type="entry name" value="PHYTANOYL-COA DIOXYGENASE DOMAIN CONTAINING 1"/>
    <property type="match status" value="1"/>
</dbReference>
<comment type="cofactor">
    <cofactor evidence="1">
        <name>Fe cation</name>
        <dbReference type="ChEBI" id="CHEBI:24875"/>
    </cofactor>
</comment>
<name>A0AAD5VH00_9AGAR</name>
<evidence type="ECO:0000256" key="4">
    <source>
        <dbReference type="ARBA" id="ARBA00023004"/>
    </source>
</evidence>
<keyword evidence="3" id="KW-0479">Metal-binding</keyword>
<organism evidence="5 6">
    <name type="scientific">Leucocoprinus birnbaumii</name>
    <dbReference type="NCBI Taxonomy" id="56174"/>
    <lineage>
        <taxon>Eukaryota</taxon>
        <taxon>Fungi</taxon>
        <taxon>Dikarya</taxon>
        <taxon>Basidiomycota</taxon>
        <taxon>Agaricomycotina</taxon>
        <taxon>Agaricomycetes</taxon>
        <taxon>Agaricomycetidae</taxon>
        <taxon>Agaricales</taxon>
        <taxon>Agaricineae</taxon>
        <taxon>Agaricaceae</taxon>
        <taxon>Leucocoprinus</taxon>
    </lineage>
</organism>
<dbReference type="GO" id="GO:0046872">
    <property type="term" value="F:metal ion binding"/>
    <property type="evidence" value="ECO:0007669"/>
    <property type="project" value="UniProtKB-KW"/>
</dbReference>
<dbReference type="AlphaFoldDB" id="A0AAD5VH00"/>
<dbReference type="Pfam" id="PF05721">
    <property type="entry name" value="PhyH"/>
    <property type="match status" value="1"/>
</dbReference>
<dbReference type="Gene3D" id="2.60.120.620">
    <property type="entry name" value="q2cbj1_9rhob like domain"/>
    <property type="match status" value="1"/>
</dbReference>
<reference evidence="5" key="1">
    <citation type="submission" date="2022-07" db="EMBL/GenBank/DDBJ databases">
        <title>Genome Sequence of Leucocoprinus birnbaumii.</title>
        <authorList>
            <person name="Buettner E."/>
        </authorList>
    </citation>
    <scope>NUCLEOTIDE SEQUENCE</scope>
    <source>
        <strain evidence="5">VT141</strain>
    </source>
</reference>
<dbReference type="PANTHER" id="PTHR20883:SF15">
    <property type="entry name" value="PHYTANOYL-COA DIOXYGENASE DOMAIN-CONTAINING PROTEIN 1"/>
    <property type="match status" value="1"/>
</dbReference>
<comment type="caution">
    <text evidence="5">The sequence shown here is derived from an EMBL/GenBank/DDBJ whole genome shotgun (WGS) entry which is preliminary data.</text>
</comment>
<evidence type="ECO:0000256" key="3">
    <source>
        <dbReference type="ARBA" id="ARBA00022723"/>
    </source>
</evidence>
<protein>
    <recommendedName>
        <fullName evidence="7">Phytanoyl-CoA dioxygenase</fullName>
    </recommendedName>
</protein>
<comment type="similarity">
    <text evidence="2">Belongs to the PhyH family.</text>
</comment>
<keyword evidence="6" id="KW-1185">Reference proteome</keyword>
<dbReference type="Proteomes" id="UP001213000">
    <property type="component" value="Unassembled WGS sequence"/>
</dbReference>
<keyword evidence="4" id="KW-0408">Iron</keyword>
<proteinExistence type="inferred from homology"/>
<evidence type="ECO:0000256" key="2">
    <source>
        <dbReference type="ARBA" id="ARBA00005830"/>
    </source>
</evidence>
<evidence type="ECO:0000256" key="1">
    <source>
        <dbReference type="ARBA" id="ARBA00001962"/>
    </source>
</evidence>
<evidence type="ECO:0008006" key="7">
    <source>
        <dbReference type="Google" id="ProtNLM"/>
    </source>
</evidence>
<accession>A0AAD5VH00</accession>
<evidence type="ECO:0000313" key="6">
    <source>
        <dbReference type="Proteomes" id="UP001213000"/>
    </source>
</evidence>
<sequence length="333" mass="37407">MALEYLSQEQIDKVCLVSAHRTLLITHICATVLDRSFTTTVIPNFLNQEETDVLLNRSKQLLDEFDIESHPRTKFTTGDDNHVGDDYFLSSGDKIRFFLEEDAVDPDGKLNRPKQKAVNKIGHGLNIHPLPALHELDPHFRKATLSNDRLKSLVRDLKFHRDPVALQSMVITKQQQIGGEVPEHNDSTFLYTNPPTALGFWIALERCTATNGALSFLPGSHRTSSITKRFVRLPSGGTGFEDLPVSESPNTTKGEYILETCNPGDLVLIHGSVLHKSERNTSPNTRFAYTFHMIDSPPYAEYDTKNWLQPTTEMPFSRILPPGEINTKVVSAN</sequence>
<dbReference type="SUPFAM" id="SSF51197">
    <property type="entry name" value="Clavaminate synthase-like"/>
    <property type="match status" value="1"/>
</dbReference>
<evidence type="ECO:0000313" key="5">
    <source>
        <dbReference type="EMBL" id="KAJ3554278.1"/>
    </source>
</evidence>